<keyword evidence="1" id="KW-0677">Repeat</keyword>
<feature type="compositionally biased region" description="Polar residues" evidence="4">
    <location>
        <begin position="20"/>
        <end position="33"/>
    </location>
</feature>
<accession>A0A0P4VVI4</accession>
<feature type="region of interest" description="Disordered" evidence="4">
    <location>
        <begin position="1"/>
        <end position="41"/>
    </location>
</feature>
<name>A0A0P4VVI4_SCYOL</name>
<feature type="domain" description="K Homology" evidence="5">
    <location>
        <begin position="362"/>
        <end position="434"/>
    </location>
</feature>
<dbReference type="InterPro" id="IPR004087">
    <property type="entry name" value="KH_dom"/>
</dbReference>
<evidence type="ECO:0000313" key="6">
    <source>
        <dbReference type="EMBL" id="JAI59948.1"/>
    </source>
</evidence>
<evidence type="ECO:0000256" key="4">
    <source>
        <dbReference type="SAM" id="MobiDB-lite"/>
    </source>
</evidence>
<feature type="coiled-coil region" evidence="3">
    <location>
        <begin position="337"/>
        <end position="364"/>
    </location>
</feature>
<keyword evidence="3" id="KW-0175">Coiled coil</keyword>
<dbReference type="AlphaFoldDB" id="A0A0P4VVI4"/>
<evidence type="ECO:0000256" key="2">
    <source>
        <dbReference type="PROSITE-ProRule" id="PRU00117"/>
    </source>
</evidence>
<protein>
    <recommendedName>
        <fullName evidence="5">K Homology domain-containing protein</fullName>
    </recommendedName>
</protein>
<dbReference type="EMBL" id="GDRN01093182">
    <property type="protein sequence ID" value="JAI59948.1"/>
    <property type="molecule type" value="Transcribed_RNA"/>
</dbReference>
<dbReference type="Gene3D" id="3.30.1370.10">
    <property type="entry name" value="K Homology domain, type 1"/>
    <property type="match status" value="3"/>
</dbReference>
<dbReference type="Pfam" id="PF00013">
    <property type="entry name" value="KH_1"/>
    <property type="match status" value="3"/>
</dbReference>
<feature type="domain" description="K Homology" evidence="5">
    <location>
        <begin position="275"/>
        <end position="345"/>
    </location>
</feature>
<dbReference type="GO" id="GO:0003723">
    <property type="term" value="F:RNA binding"/>
    <property type="evidence" value="ECO:0007669"/>
    <property type="project" value="UniProtKB-UniRule"/>
</dbReference>
<organism evidence="6">
    <name type="scientific">Scylla olivacea</name>
    <name type="common">Orange mud crab</name>
    <name type="synonym">Cancer olivacea</name>
    <dbReference type="NCBI Taxonomy" id="85551"/>
    <lineage>
        <taxon>Eukaryota</taxon>
        <taxon>Metazoa</taxon>
        <taxon>Ecdysozoa</taxon>
        <taxon>Arthropoda</taxon>
        <taxon>Crustacea</taxon>
        <taxon>Multicrustacea</taxon>
        <taxon>Malacostraca</taxon>
        <taxon>Eumalacostraca</taxon>
        <taxon>Eucarida</taxon>
        <taxon>Decapoda</taxon>
        <taxon>Pleocyemata</taxon>
        <taxon>Brachyura</taxon>
        <taxon>Eubrachyura</taxon>
        <taxon>Portunoidea</taxon>
        <taxon>Portunidae</taxon>
        <taxon>Portuninae</taxon>
        <taxon>Scylla</taxon>
    </lineage>
</organism>
<feature type="compositionally biased region" description="Gly residues" evidence="4">
    <location>
        <begin position="481"/>
        <end position="490"/>
    </location>
</feature>
<feature type="region of interest" description="Disordered" evidence="4">
    <location>
        <begin position="60"/>
        <end position="191"/>
    </location>
</feature>
<feature type="compositionally biased region" description="Basic and acidic residues" evidence="4">
    <location>
        <begin position="143"/>
        <end position="161"/>
    </location>
</feature>
<feature type="region of interest" description="Disordered" evidence="4">
    <location>
        <begin position="444"/>
        <end position="490"/>
    </location>
</feature>
<dbReference type="GO" id="GO:0010468">
    <property type="term" value="P:regulation of gene expression"/>
    <property type="evidence" value="ECO:0007669"/>
    <property type="project" value="UniProtKB-ARBA"/>
</dbReference>
<sequence length="490" mass="54060">MGNSSKAMRKHREESKSDDTAVNATQAPAAQTMQRDEDDGSTTGCFCFCRGLLKLCRRKKRCKEPPEEEEEITTETTASVKEISHYSLQPEESEEPDLVISIPSAEQSENDTLESQKPETETGQEKKDVANNTTKTECVDNDSLNKEDTDHTDKETLEEQSQKQQAIHPGPPPGCPQPAKSVASAPKSRPLLREHVARLTVPVPLAQRRLVVGHRGETLQRLQAEYGGVRVTVPPPKDKTAKGVTLRGPRGQVEAAAQAIRTLLQDTEAKRQQSTRKKVVLTVPPDKRRHVVGRGGEALHAILQEYQEVRVTVPPPQDTTARGITLVGPKDDVAAVATAISRHLEAVEVRLQEAKREKKEKTKDRIKINVPVAPSERRLLVGHKGEALQRLLQQCEGVRVTVPPQKDTTTQHVTVQGPKDKVDAAAAAIGRRIQEKRQMKERRKIRAKAARTSGDIQQAPKHPRSLTLGDFLPPQPQGNNQGVGKGKTKH</sequence>
<feature type="region of interest" description="Disordered" evidence="4">
    <location>
        <begin position="230"/>
        <end position="250"/>
    </location>
</feature>
<dbReference type="SMART" id="SM00322">
    <property type="entry name" value="KH"/>
    <property type="match status" value="3"/>
</dbReference>
<dbReference type="PROSITE" id="PS50084">
    <property type="entry name" value="KH_TYPE_1"/>
    <property type="match status" value="3"/>
</dbReference>
<evidence type="ECO:0000259" key="5">
    <source>
        <dbReference type="SMART" id="SM00322"/>
    </source>
</evidence>
<feature type="compositionally biased region" description="Basic and acidic residues" evidence="4">
    <location>
        <begin position="114"/>
        <end position="129"/>
    </location>
</feature>
<feature type="domain" description="K Homology" evidence="5">
    <location>
        <begin position="195"/>
        <end position="265"/>
    </location>
</feature>
<dbReference type="InterPro" id="IPR004088">
    <property type="entry name" value="KH_dom_type_1"/>
</dbReference>
<proteinExistence type="predicted"/>
<dbReference type="PANTHER" id="PTHR10288">
    <property type="entry name" value="KH DOMAIN CONTAINING RNA BINDING PROTEIN"/>
    <property type="match status" value="1"/>
</dbReference>
<evidence type="ECO:0000256" key="1">
    <source>
        <dbReference type="ARBA" id="ARBA00022737"/>
    </source>
</evidence>
<dbReference type="InterPro" id="IPR036612">
    <property type="entry name" value="KH_dom_type_1_sf"/>
</dbReference>
<dbReference type="SUPFAM" id="SSF54791">
    <property type="entry name" value="Eukaryotic type KH-domain (KH-domain type I)"/>
    <property type="match status" value="3"/>
</dbReference>
<evidence type="ECO:0000256" key="3">
    <source>
        <dbReference type="SAM" id="Coils"/>
    </source>
</evidence>
<reference evidence="6" key="1">
    <citation type="submission" date="2015-09" db="EMBL/GenBank/DDBJ databases">
        <title>Scylla olivacea transcriptome.</title>
        <authorList>
            <person name="Ikhwanuddin M."/>
        </authorList>
    </citation>
    <scope>NUCLEOTIDE SEQUENCE</scope>
</reference>
<keyword evidence="2" id="KW-0694">RNA-binding</keyword>